<dbReference type="KEGG" id="lje:BUE77_06720"/>
<proteinExistence type="inferred from homology"/>
<reference evidence="2 4" key="1">
    <citation type="submission" date="2019-09" db="EMBL/GenBank/DDBJ databases">
        <title>Draft genome sequence assemblies of isolates from the urinary tract.</title>
        <authorList>
            <person name="Mores C.R."/>
            <person name="Putonti C."/>
            <person name="Wolfe A.J."/>
        </authorList>
    </citation>
    <scope>NUCLEOTIDE SEQUENCE [LARGE SCALE GENOMIC DNA]</scope>
    <source>
        <strain evidence="2 4">UMB246</strain>
    </source>
</reference>
<evidence type="ECO:0000313" key="5">
    <source>
        <dbReference type="Proteomes" id="UP001385848"/>
    </source>
</evidence>
<evidence type="ECO:0000313" key="3">
    <source>
        <dbReference type="EMBL" id="MEL0565154.1"/>
    </source>
</evidence>
<comment type="caution">
    <text evidence="2">The sequence shown here is derived from an EMBL/GenBank/DDBJ whole genome shotgun (WGS) entry which is preliminary data.</text>
</comment>
<reference evidence="3 5" key="2">
    <citation type="submission" date="2024-04" db="EMBL/GenBank/DDBJ databases">
        <title>Three lactobacilli isolated from voided urine samples from females with type 2 diabetes.</title>
        <authorList>
            <person name="Kula A."/>
            <person name="Stegman N."/>
            <person name="Putonti C."/>
        </authorList>
    </citation>
    <scope>NUCLEOTIDE SEQUENCE [LARGE SCALE GENOMIC DNA]</scope>
    <source>
        <strain evidence="3 5">1855</strain>
    </source>
</reference>
<dbReference type="AlphaFoldDB" id="A0A5N1I7K7"/>
<dbReference type="Pfam" id="PF06133">
    <property type="entry name" value="Com_YlbF"/>
    <property type="match status" value="1"/>
</dbReference>
<name>A0A5N1I7K7_LACJE</name>
<accession>A0A5N1I7K7</accession>
<dbReference type="EMBL" id="JBBVUL010000006">
    <property type="protein sequence ID" value="MEL0565154.1"/>
    <property type="molecule type" value="Genomic_DNA"/>
</dbReference>
<dbReference type="SUPFAM" id="SSF158622">
    <property type="entry name" value="YheA/YmcA-like"/>
    <property type="match status" value="1"/>
</dbReference>
<protein>
    <recommendedName>
        <fullName evidence="1">UPF0342 protein AAC431_04345</fullName>
    </recommendedName>
</protein>
<dbReference type="Proteomes" id="UP001385848">
    <property type="component" value="Unassembled WGS sequence"/>
</dbReference>
<keyword evidence="5" id="KW-1185">Reference proteome</keyword>
<evidence type="ECO:0000313" key="4">
    <source>
        <dbReference type="Proteomes" id="UP000327236"/>
    </source>
</evidence>
<dbReference type="OrthoDB" id="9811402at2"/>
<dbReference type="Proteomes" id="UP000327236">
    <property type="component" value="Unassembled WGS sequence"/>
</dbReference>
<dbReference type="GeneID" id="31743407"/>
<dbReference type="RefSeq" id="WP_006585747.1">
    <property type="nucleotide sequence ID" value="NZ_CATOUV010000001.1"/>
</dbReference>
<evidence type="ECO:0000313" key="2">
    <source>
        <dbReference type="EMBL" id="KAA9321583.1"/>
    </source>
</evidence>
<dbReference type="HAMAP" id="MF_01526">
    <property type="entry name" value="UPF0342"/>
    <property type="match status" value="1"/>
</dbReference>
<gene>
    <name evidence="3" type="ORF">AAC431_04345</name>
    <name evidence="2" type="ORF">F6H94_06295</name>
</gene>
<comment type="similarity">
    <text evidence="1">Belongs to the UPF0342 family.</text>
</comment>
<dbReference type="EMBL" id="VYWW01000027">
    <property type="protein sequence ID" value="KAA9321583.1"/>
    <property type="molecule type" value="Genomic_DNA"/>
</dbReference>
<dbReference type="Gene3D" id="1.20.1500.10">
    <property type="entry name" value="YheA/YmcA-like"/>
    <property type="match status" value="1"/>
</dbReference>
<dbReference type="InterPro" id="IPR010368">
    <property type="entry name" value="Com_YlbF"/>
</dbReference>
<dbReference type="InterPro" id="IPR023378">
    <property type="entry name" value="YheA/YmcA-like_dom_sf"/>
</dbReference>
<sequence>MINIYDTANKLASEFQETDQFATLKKAIAGVKENETSLALYREMEEFQKGILQKQQNGQEMTDDEKAKYQELDQKIQNDPHVKQVIMAEQGIYMLLDDIQKTIAKPITDLYEDISIHSGK</sequence>
<organism evidence="2 4">
    <name type="scientific">Lactobacillus jensenii</name>
    <dbReference type="NCBI Taxonomy" id="109790"/>
    <lineage>
        <taxon>Bacteria</taxon>
        <taxon>Bacillati</taxon>
        <taxon>Bacillota</taxon>
        <taxon>Bacilli</taxon>
        <taxon>Lactobacillales</taxon>
        <taxon>Lactobacillaceae</taxon>
        <taxon>Lactobacillus</taxon>
    </lineage>
</organism>
<evidence type="ECO:0000256" key="1">
    <source>
        <dbReference type="HAMAP-Rule" id="MF_01526"/>
    </source>
</evidence>